<dbReference type="STRING" id="466.Lmac_0080"/>
<organism evidence="1 2">
    <name type="scientific">Legionella maceachernii</name>
    <dbReference type="NCBI Taxonomy" id="466"/>
    <lineage>
        <taxon>Bacteria</taxon>
        <taxon>Pseudomonadati</taxon>
        <taxon>Pseudomonadota</taxon>
        <taxon>Gammaproteobacteria</taxon>
        <taxon>Legionellales</taxon>
        <taxon>Legionellaceae</taxon>
        <taxon>Legionella</taxon>
    </lineage>
</organism>
<evidence type="ECO:0000313" key="2">
    <source>
        <dbReference type="Proteomes" id="UP000054908"/>
    </source>
</evidence>
<dbReference type="AlphaFoldDB" id="A0A0W0WHV4"/>
<sequence length="76" mass="8957">MLTQLPTFLRNRFDVIEHRSRLSLAPLILARGSPMLAHRAPDYLYRSLMVVAQSLIKWEWAKGPTYKLRICTFFLH</sequence>
<reference evidence="1 2" key="1">
    <citation type="submission" date="2015-11" db="EMBL/GenBank/DDBJ databases">
        <title>Genomic analysis of 38 Legionella species identifies large and diverse effector repertoires.</title>
        <authorList>
            <person name="Burstein D."/>
            <person name="Amaro F."/>
            <person name="Zusman T."/>
            <person name="Lifshitz Z."/>
            <person name="Cohen O."/>
            <person name="Gilbert J.A."/>
            <person name="Pupko T."/>
            <person name="Shuman H.A."/>
            <person name="Segal G."/>
        </authorList>
    </citation>
    <scope>NUCLEOTIDE SEQUENCE [LARGE SCALE GENOMIC DNA]</scope>
    <source>
        <strain evidence="1 2">PX-1-G2-E2</strain>
    </source>
</reference>
<dbReference type="EMBL" id="LNYL01000002">
    <property type="protein sequence ID" value="KTD31890.1"/>
    <property type="molecule type" value="Genomic_DNA"/>
</dbReference>
<name>A0A0W0WHV4_9GAMM</name>
<accession>A0A0W0WHV4</accession>
<dbReference type="Proteomes" id="UP000054908">
    <property type="component" value="Unassembled WGS sequence"/>
</dbReference>
<keyword evidence="2" id="KW-1185">Reference proteome</keyword>
<gene>
    <name evidence="1" type="ORF">Lmac_0080</name>
</gene>
<comment type="caution">
    <text evidence="1">The sequence shown here is derived from an EMBL/GenBank/DDBJ whole genome shotgun (WGS) entry which is preliminary data.</text>
</comment>
<protein>
    <submittedName>
        <fullName evidence="1">Uncharacterized protein</fullName>
    </submittedName>
</protein>
<proteinExistence type="predicted"/>
<evidence type="ECO:0000313" key="1">
    <source>
        <dbReference type="EMBL" id="KTD31890.1"/>
    </source>
</evidence>